<name>A0A164TXZ8_9AGAM</name>
<accession>A0A164TXZ8</accession>
<sequence>MRLTITFEMRKIRRPTKYSQARIVIRSTPLAQISTSISRFSPPGPSTYLPGSILESTKIPFHDVRRWSSRMRSAVTDPASHDLIVTMEALGWHHASNQGTGACSWTMTSKSSCLLSTSISCTKSRRNPKSKKRLYNRKKCTYEEPFSTSVCRSI</sequence>
<reference evidence="1 2" key="1">
    <citation type="journal article" date="2016" name="Mol. Biol. Evol.">
        <title>Comparative Genomics of Early-Diverging Mushroom-Forming Fungi Provides Insights into the Origins of Lignocellulose Decay Capabilities.</title>
        <authorList>
            <person name="Nagy L.G."/>
            <person name="Riley R."/>
            <person name="Tritt A."/>
            <person name="Adam C."/>
            <person name="Daum C."/>
            <person name="Floudas D."/>
            <person name="Sun H."/>
            <person name="Yadav J.S."/>
            <person name="Pangilinan J."/>
            <person name="Larsson K.H."/>
            <person name="Matsuura K."/>
            <person name="Barry K."/>
            <person name="Labutti K."/>
            <person name="Kuo R."/>
            <person name="Ohm R.A."/>
            <person name="Bhattacharya S.S."/>
            <person name="Shirouzu T."/>
            <person name="Yoshinaga Y."/>
            <person name="Martin F.M."/>
            <person name="Grigoriev I.V."/>
            <person name="Hibbett D.S."/>
        </authorList>
    </citation>
    <scope>NUCLEOTIDE SEQUENCE [LARGE SCALE GENOMIC DNA]</scope>
    <source>
        <strain evidence="1 2">HHB9708</strain>
    </source>
</reference>
<dbReference type="AlphaFoldDB" id="A0A164TXZ8"/>
<evidence type="ECO:0000313" key="2">
    <source>
        <dbReference type="Proteomes" id="UP000076722"/>
    </source>
</evidence>
<proteinExistence type="predicted"/>
<evidence type="ECO:0000313" key="1">
    <source>
        <dbReference type="EMBL" id="KZS92736.1"/>
    </source>
</evidence>
<keyword evidence="2" id="KW-1185">Reference proteome</keyword>
<gene>
    <name evidence="1" type="ORF">SISNIDRAFT_107198</name>
</gene>
<dbReference type="EMBL" id="KV419409">
    <property type="protein sequence ID" value="KZS92736.1"/>
    <property type="molecule type" value="Genomic_DNA"/>
</dbReference>
<organism evidence="1 2">
    <name type="scientific">Sistotremastrum niveocremeum HHB9708</name>
    <dbReference type="NCBI Taxonomy" id="1314777"/>
    <lineage>
        <taxon>Eukaryota</taxon>
        <taxon>Fungi</taxon>
        <taxon>Dikarya</taxon>
        <taxon>Basidiomycota</taxon>
        <taxon>Agaricomycotina</taxon>
        <taxon>Agaricomycetes</taxon>
        <taxon>Sistotremastrales</taxon>
        <taxon>Sistotremastraceae</taxon>
        <taxon>Sertulicium</taxon>
        <taxon>Sertulicium niveocremeum</taxon>
    </lineage>
</organism>
<protein>
    <submittedName>
        <fullName evidence="1">Uncharacterized protein</fullName>
    </submittedName>
</protein>
<dbReference type="Proteomes" id="UP000076722">
    <property type="component" value="Unassembled WGS sequence"/>
</dbReference>